<evidence type="ECO:0008006" key="6">
    <source>
        <dbReference type="Google" id="ProtNLM"/>
    </source>
</evidence>
<dbReference type="AlphaFoldDB" id="A0A381NPH0"/>
<organism evidence="5">
    <name type="scientific">marine metagenome</name>
    <dbReference type="NCBI Taxonomy" id="408172"/>
    <lineage>
        <taxon>unclassified sequences</taxon>
        <taxon>metagenomes</taxon>
        <taxon>ecological metagenomes</taxon>
    </lineage>
</organism>
<evidence type="ECO:0000256" key="2">
    <source>
        <dbReference type="ARBA" id="ARBA00022723"/>
    </source>
</evidence>
<proteinExistence type="predicted"/>
<dbReference type="PANTHER" id="PTHR35005">
    <property type="entry name" value="3-DEHYDRO-SCYLLO-INOSOSE HYDROLASE"/>
    <property type="match status" value="1"/>
</dbReference>
<gene>
    <name evidence="5" type="ORF">METZ01_LOCUS9083</name>
</gene>
<comment type="cofactor">
    <cofactor evidence="1">
        <name>Zn(2+)</name>
        <dbReference type="ChEBI" id="CHEBI:29105"/>
    </cofactor>
</comment>
<dbReference type="GO" id="GO:0046872">
    <property type="term" value="F:metal ion binding"/>
    <property type="evidence" value="ECO:0007669"/>
    <property type="project" value="UniProtKB-KW"/>
</dbReference>
<dbReference type="SUPFAM" id="SSF102215">
    <property type="entry name" value="Creatininase"/>
    <property type="match status" value="1"/>
</dbReference>
<dbReference type="Pfam" id="PF02633">
    <property type="entry name" value="Creatininase"/>
    <property type="match status" value="1"/>
</dbReference>
<sequence length="252" mass="27404">MSQQNLLLEELTSPEVKRALQDGYTTIVVAVGAVEQHGPHLPLLVDAVRGDRLALEVALRLGDALVAPTIRVGCSEHHMAFPGTLSIRQQTLEALCTDYAVSLSRHGFQRVCFVPSHGGNFAPLAEMLDDLRLAVEPDCEVDAYTDLVGFMQYWKSAVASEAPEFVTRVGGHADIAESSEMLCIRPDLVREDLAEEGYLADFDDALSERIFRDGFRAVTPNGVLGDAQGMSLEIGERCIEYAADGMAAALRK</sequence>
<keyword evidence="4" id="KW-0862">Zinc</keyword>
<evidence type="ECO:0000313" key="5">
    <source>
        <dbReference type="EMBL" id="SUZ56229.1"/>
    </source>
</evidence>
<protein>
    <recommendedName>
        <fullName evidence="6">Creatininase</fullName>
    </recommendedName>
</protein>
<dbReference type="GO" id="GO:0009231">
    <property type="term" value="P:riboflavin biosynthetic process"/>
    <property type="evidence" value="ECO:0007669"/>
    <property type="project" value="TreeGrafter"/>
</dbReference>
<accession>A0A381NPH0</accession>
<dbReference type="GO" id="GO:0016811">
    <property type="term" value="F:hydrolase activity, acting on carbon-nitrogen (but not peptide) bonds, in linear amides"/>
    <property type="evidence" value="ECO:0007669"/>
    <property type="project" value="TreeGrafter"/>
</dbReference>
<reference evidence="5" key="1">
    <citation type="submission" date="2018-05" db="EMBL/GenBank/DDBJ databases">
        <authorList>
            <person name="Lanie J.A."/>
            <person name="Ng W.-L."/>
            <person name="Kazmierczak K.M."/>
            <person name="Andrzejewski T.M."/>
            <person name="Davidsen T.M."/>
            <person name="Wayne K.J."/>
            <person name="Tettelin H."/>
            <person name="Glass J.I."/>
            <person name="Rusch D."/>
            <person name="Podicherti R."/>
            <person name="Tsui H.-C.T."/>
            <person name="Winkler M.E."/>
        </authorList>
    </citation>
    <scope>NUCLEOTIDE SEQUENCE</scope>
</reference>
<evidence type="ECO:0000256" key="1">
    <source>
        <dbReference type="ARBA" id="ARBA00001947"/>
    </source>
</evidence>
<dbReference type="InterPro" id="IPR024087">
    <property type="entry name" value="Creatininase-like_sf"/>
</dbReference>
<keyword evidence="3" id="KW-0378">Hydrolase</keyword>
<evidence type="ECO:0000256" key="4">
    <source>
        <dbReference type="ARBA" id="ARBA00022833"/>
    </source>
</evidence>
<dbReference type="PANTHER" id="PTHR35005:SF1">
    <property type="entry name" value="2-AMINO-5-FORMYLAMINO-6-RIBOSYLAMINOPYRIMIDIN-4(3H)-ONE 5'-MONOPHOSPHATE DEFORMYLASE"/>
    <property type="match status" value="1"/>
</dbReference>
<keyword evidence="2" id="KW-0479">Metal-binding</keyword>
<dbReference type="Gene3D" id="3.40.50.10310">
    <property type="entry name" value="Creatininase"/>
    <property type="match status" value="1"/>
</dbReference>
<evidence type="ECO:0000256" key="3">
    <source>
        <dbReference type="ARBA" id="ARBA00022801"/>
    </source>
</evidence>
<dbReference type="InterPro" id="IPR003785">
    <property type="entry name" value="Creatininase/forma_Hydrolase"/>
</dbReference>
<name>A0A381NPH0_9ZZZZ</name>
<dbReference type="EMBL" id="UINC01000488">
    <property type="protein sequence ID" value="SUZ56229.1"/>
    <property type="molecule type" value="Genomic_DNA"/>
</dbReference>